<evidence type="ECO:0000256" key="1">
    <source>
        <dbReference type="PROSITE-ProRule" id="PRU01005"/>
    </source>
</evidence>
<gene>
    <name evidence="4" type="ORF">QR680_014005</name>
</gene>
<feature type="disulfide bond" evidence="1">
    <location>
        <begin position="34"/>
        <end position="52"/>
    </location>
</feature>
<keyword evidence="5" id="KW-1185">Reference proteome</keyword>
<comment type="caution">
    <text evidence="4">The sequence shown here is derived from an EMBL/GenBank/DDBJ whole genome shotgun (WGS) entry which is preliminary data.</text>
</comment>
<dbReference type="InterPro" id="IPR003582">
    <property type="entry name" value="ShKT_dom"/>
</dbReference>
<evidence type="ECO:0000313" key="4">
    <source>
        <dbReference type="EMBL" id="KAK0419192.1"/>
    </source>
</evidence>
<keyword evidence="1" id="KW-1015">Disulfide bond</keyword>
<dbReference type="PROSITE" id="PS51670">
    <property type="entry name" value="SHKT"/>
    <property type="match status" value="1"/>
</dbReference>
<organism evidence="4 5">
    <name type="scientific">Steinernema hermaphroditum</name>
    <dbReference type="NCBI Taxonomy" id="289476"/>
    <lineage>
        <taxon>Eukaryota</taxon>
        <taxon>Metazoa</taxon>
        <taxon>Ecdysozoa</taxon>
        <taxon>Nematoda</taxon>
        <taxon>Chromadorea</taxon>
        <taxon>Rhabditida</taxon>
        <taxon>Tylenchina</taxon>
        <taxon>Panagrolaimomorpha</taxon>
        <taxon>Strongyloidoidea</taxon>
        <taxon>Steinernematidae</taxon>
        <taxon>Steinernema</taxon>
    </lineage>
</organism>
<protein>
    <recommendedName>
        <fullName evidence="3">ShKT domain-containing protein</fullName>
    </recommendedName>
</protein>
<evidence type="ECO:0000313" key="5">
    <source>
        <dbReference type="Proteomes" id="UP001175271"/>
    </source>
</evidence>
<evidence type="ECO:0000256" key="2">
    <source>
        <dbReference type="SAM" id="SignalP"/>
    </source>
</evidence>
<dbReference type="EMBL" id="JAUCMV010000002">
    <property type="protein sequence ID" value="KAK0419192.1"/>
    <property type="molecule type" value="Genomic_DNA"/>
</dbReference>
<feature type="disulfide bond" evidence="1">
    <location>
        <begin position="43"/>
        <end position="56"/>
    </location>
</feature>
<feature type="domain" description="ShKT" evidence="3">
    <location>
        <begin position="26"/>
        <end position="59"/>
    </location>
</feature>
<feature type="chain" id="PRO_5041280151" description="ShKT domain-containing protein" evidence="2">
    <location>
        <begin position="16"/>
        <end position="318"/>
    </location>
</feature>
<reference evidence="4" key="1">
    <citation type="submission" date="2023-06" db="EMBL/GenBank/DDBJ databases">
        <title>Genomic analysis of the entomopathogenic nematode Steinernema hermaphroditum.</title>
        <authorList>
            <person name="Schwarz E.M."/>
            <person name="Heppert J.K."/>
            <person name="Baniya A."/>
            <person name="Schwartz H.T."/>
            <person name="Tan C.-H."/>
            <person name="Antoshechkin I."/>
            <person name="Sternberg P.W."/>
            <person name="Goodrich-Blair H."/>
            <person name="Dillman A.R."/>
        </authorList>
    </citation>
    <scope>NUCLEOTIDE SEQUENCE</scope>
    <source>
        <strain evidence="4">PS9179</strain>
        <tissue evidence="4">Whole animal</tissue>
    </source>
</reference>
<proteinExistence type="predicted"/>
<feature type="signal peptide" evidence="2">
    <location>
        <begin position="1"/>
        <end position="15"/>
    </location>
</feature>
<dbReference type="Proteomes" id="UP001175271">
    <property type="component" value="Unassembled WGS sequence"/>
</dbReference>
<comment type="caution">
    <text evidence="1">Lacks conserved residue(s) required for the propagation of feature annotation.</text>
</comment>
<dbReference type="Pfam" id="PF01549">
    <property type="entry name" value="ShK"/>
    <property type="match status" value="2"/>
</dbReference>
<name>A0AA39M364_9BILA</name>
<dbReference type="SMART" id="SM00254">
    <property type="entry name" value="ShKT"/>
    <property type="match status" value="2"/>
</dbReference>
<dbReference type="AlphaFoldDB" id="A0AA39M364"/>
<keyword evidence="2" id="KW-0732">Signal</keyword>
<evidence type="ECO:0000259" key="3">
    <source>
        <dbReference type="PROSITE" id="PS51670"/>
    </source>
</evidence>
<accession>A0AA39M364</accession>
<sequence>MRLLAVALLLGSAVAFDATTPSQEGCRDLVGNLCKDLKKLKLCGMQVVRDSCRKTCGVCDSASTLIPENSTVVYEVTTPDWGNDNSTATDDYGIRQEVSYYLEAVITDYPWSTNNTSVNGTTDWPLDQNSTAGYDSTTDYDWGNDNSTDLPNVNGTDYGQSTPGYSDSITWWPSWTTRNWWGWGTSEPPTRGYDETTPRYHEDTTQRPWWLTTKWNWPWGTSEYTDGYDGTPTTSYPDGTTWWPRWTTRGWWGTTDWNWWGTTPDYGHHWETTTPYSWETTETQCIDTPGTNCRRFQEAGLCILVPIRDECKRSCGAC</sequence>